<dbReference type="PANTHER" id="PTHR43798">
    <property type="entry name" value="MONOACYLGLYCEROL LIPASE"/>
    <property type="match status" value="1"/>
</dbReference>
<evidence type="ECO:0000256" key="1">
    <source>
        <dbReference type="ARBA" id="ARBA00022801"/>
    </source>
</evidence>
<organism evidence="3 4">
    <name type="scientific">Polaromonas jejuensis</name>
    <dbReference type="NCBI Taxonomy" id="457502"/>
    <lineage>
        <taxon>Bacteria</taxon>
        <taxon>Pseudomonadati</taxon>
        <taxon>Pseudomonadota</taxon>
        <taxon>Betaproteobacteria</taxon>
        <taxon>Burkholderiales</taxon>
        <taxon>Comamonadaceae</taxon>
        <taxon>Polaromonas</taxon>
    </lineage>
</organism>
<evidence type="ECO:0000313" key="3">
    <source>
        <dbReference type="EMBL" id="MFC5520799.1"/>
    </source>
</evidence>
<protein>
    <submittedName>
        <fullName evidence="3">Alpha/beta fold hydrolase</fullName>
    </submittedName>
</protein>
<dbReference type="SUPFAM" id="SSF53474">
    <property type="entry name" value="alpha/beta-Hydrolases"/>
    <property type="match status" value="1"/>
</dbReference>
<dbReference type="Proteomes" id="UP001596084">
    <property type="component" value="Unassembled WGS sequence"/>
</dbReference>
<accession>A0ABW0Q7F2</accession>
<dbReference type="Pfam" id="PF12697">
    <property type="entry name" value="Abhydrolase_6"/>
    <property type="match status" value="1"/>
</dbReference>
<dbReference type="PANTHER" id="PTHR43798:SF31">
    <property type="entry name" value="AB HYDROLASE SUPERFAMILY PROTEIN YCLE"/>
    <property type="match status" value="1"/>
</dbReference>
<dbReference type="InterPro" id="IPR029058">
    <property type="entry name" value="AB_hydrolase_fold"/>
</dbReference>
<proteinExistence type="predicted"/>
<name>A0ABW0Q7F2_9BURK</name>
<dbReference type="EMBL" id="JBHSMX010000011">
    <property type="protein sequence ID" value="MFC5520799.1"/>
    <property type="molecule type" value="Genomic_DNA"/>
</dbReference>
<sequence length="254" mass="27524">MANSVVTVGHGPIKVLALHGWFGCAEGWGPFVDVIDPQKFTYAFMDCRGYGGSMHLQGNYTISEIASDAIAVADQLQWERFSLLGHSMGGSAIQHVLADAAPRVRALVAVTPVPASGVPFGDETWKLFCSAAANPQARRAILDGSTGGRLSGHWLDCMTQRSLDRSRQDAFATYLESWARTDFSSRIAGAAQPVKVIVGEADPGLTEEVMRQTYMRWYPNAELQVIGNSGHYPMDETPVALATSVEEFLSRTNA</sequence>
<gene>
    <name evidence="3" type="ORF">ACFPP7_07680</name>
</gene>
<evidence type="ECO:0000259" key="2">
    <source>
        <dbReference type="Pfam" id="PF12697"/>
    </source>
</evidence>
<comment type="caution">
    <text evidence="3">The sequence shown here is derived from an EMBL/GenBank/DDBJ whole genome shotgun (WGS) entry which is preliminary data.</text>
</comment>
<evidence type="ECO:0000313" key="4">
    <source>
        <dbReference type="Proteomes" id="UP001596084"/>
    </source>
</evidence>
<dbReference type="Gene3D" id="3.40.50.1820">
    <property type="entry name" value="alpha/beta hydrolase"/>
    <property type="match status" value="1"/>
</dbReference>
<dbReference type="InterPro" id="IPR050266">
    <property type="entry name" value="AB_hydrolase_sf"/>
</dbReference>
<reference evidence="4" key="1">
    <citation type="journal article" date="2019" name="Int. J. Syst. Evol. Microbiol.">
        <title>The Global Catalogue of Microorganisms (GCM) 10K type strain sequencing project: providing services to taxonomists for standard genome sequencing and annotation.</title>
        <authorList>
            <consortium name="The Broad Institute Genomics Platform"/>
            <consortium name="The Broad Institute Genome Sequencing Center for Infectious Disease"/>
            <person name="Wu L."/>
            <person name="Ma J."/>
        </authorList>
    </citation>
    <scope>NUCLEOTIDE SEQUENCE [LARGE SCALE GENOMIC DNA]</scope>
    <source>
        <strain evidence="4">CGMCC 4.7277</strain>
    </source>
</reference>
<dbReference type="InterPro" id="IPR000073">
    <property type="entry name" value="AB_hydrolase_1"/>
</dbReference>
<dbReference type="GO" id="GO:0016787">
    <property type="term" value="F:hydrolase activity"/>
    <property type="evidence" value="ECO:0007669"/>
    <property type="project" value="UniProtKB-KW"/>
</dbReference>
<keyword evidence="4" id="KW-1185">Reference proteome</keyword>
<dbReference type="RefSeq" id="WP_068831108.1">
    <property type="nucleotide sequence ID" value="NZ_JBHSMX010000011.1"/>
</dbReference>
<feature type="domain" description="AB hydrolase-1" evidence="2">
    <location>
        <begin position="15"/>
        <end position="242"/>
    </location>
</feature>
<keyword evidence="1 3" id="KW-0378">Hydrolase</keyword>